<dbReference type="RefSeq" id="WP_268922413.1">
    <property type="nucleotide sequence ID" value="NZ_JAPTGC010000003.1"/>
</dbReference>
<evidence type="ECO:0000313" key="2">
    <source>
        <dbReference type="EMBL" id="MCZ0862189.1"/>
    </source>
</evidence>
<name>A0ABT4ILG7_9EURY</name>
<keyword evidence="1" id="KW-0472">Membrane</keyword>
<dbReference type="InterPro" id="IPR025098">
    <property type="entry name" value="DUF4013"/>
</dbReference>
<proteinExistence type="predicted"/>
<protein>
    <submittedName>
        <fullName evidence="2">DUF4013 domain-containing protein</fullName>
    </submittedName>
</protein>
<dbReference type="Pfam" id="PF13197">
    <property type="entry name" value="DUF4013"/>
    <property type="match status" value="1"/>
</dbReference>
<dbReference type="Proteomes" id="UP001141336">
    <property type="component" value="Unassembled WGS sequence"/>
</dbReference>
<evidence type="ECO:0000313" key="3">
    <source>
        <dbReference type="Proteomes" id="UP001141336"/>
    </source>
</evidence>
<feature type="transmembrane region" description="Helical" evidence="1">
    <location>
        <begin position="162"/>
        <end position="181"/>
    </location>
</feature>
<keyword evidence="3" id="KW-1185">Reference proteome</keyword>
<organism evidence="2 3">
    <name type="scientific">Methanocorpusculum vombati</name>
    <dbReference type="NCBI Taxonomy" id="3002864"/>
    <lineage>
        <taxon>Archaea</taxon>
        <taxon>Methanobacteriati</taxon>
        <taxon>Methanobacteriota</taxon>
        <taxon>Stenosarchaea group</taxon>
        <taxon>Methanomicrobia</taxon>
        <taxon>Methanomicrobiales</taxon>
        <taxon>Methanocorpusculaceae</taxon>
        <taxon>Methanocorpusculum</taxon>
    </lineage>
</organism>
<dbReference type="EMBL" id="JAPTGC010000003">
    <property type="protein sequence ID" value="MCZ0862189.1"/>
    <property type="molecule type" value="Genomic_DNA"/>
</dbReference>
<reference evidence="2" key="1">
    <citation type="submission" date="2022-12" db="EMBL/GenBank/DDBJ databases">
        <title>Isolation and characterisation of novel Methanocorpusculum spp. from native Australian herbivores indicates the genus is ancestrally host-associated.</title>
        <authorList>
            <person name="Volmer J.G."/>
            <person name="Soo R.M."/>
            <person name="Evans P.N."/>
            <person name="Hoedt E.C."/>
            <person name="Astorga Alsina A.L."/>
            <person name="Woodcroft B.J."/>
            <person name="Tyson G.W."/>
            <person name="Hugenholtz P."/>
            <person name="Morrison M."/>
        </authorList>
    </citation>
    <scope>NUCLEOTIDE SEQUENCE</scope>
    <source>
        <strain evidence="2">CW153</strain>
    </source>
</reference>
<keyword evidence="1" id="KW-1133">Transmembrane helix</keyword>
<feature type="transmembrane region" description="Helical" evidence="1">
    <location>
        <begin position="70"/>
        <end position="96"/>
    </location>
</feature>
<sequence>MSIGITENIGKSFDFAKTRLVGNWVDWIILIILCIIPIIGWILLMGFAVRVYRGGEAKLGEWVKMLIDGILMWIIGIVYGIVPMIVLFIFGGAALMNPMAMMDPNAAAAAVTGVSIIGLIITLIVSIIFGIMATMAIVRFAKEEKLGAAFQFGEIFKIVGKIGWIHYILSWIVLMIVLGVIMGILLIIPIIGWILLLILAPLFLIWEARFFGQLYESA</sequence>
<gene>
    <name evidence="2" type="ORF">O0S09_02825</name>
</gene>
<keyword evidence="1" id="KW-0812">Transmembrane</keyword>
<feature type="transmembrane region" description="Helical" evidence="1">
    <location>
        <begin position="27"/>
        <end position="49"/>
    </location>
</feature>
<feature type="transmembrane region" description="Helical" evidence="1">
    <location>
        <begin position="116"/>
        <end position="141"/>
    </location>
</feature>
<accession>A0ABT4ILG7</accession>
<feature type="transmembrane region" description="Helical" evidence="1">
    <location>
        <begin position="187"/>
        <end position="206"/>
    </location>
</feature>
<comment type="caution">
    <text evidence="2">The sequence shown here is derived from an EMBL/GenBank/DDBJ whole genome shotgun (WGS) entry which is preliminary data.</text>
</comment>
<evidence type="ECO:0000256" key="1">
    <source>
        <dbReference type="SAM" id="Phobius"/>
    </source>
</evidence>